<evidence type="ECO:0000313" key="5">
    <source>
        <dbReference type="Proteomes" id="UP000509579"/>
    </source>
</evidence>
<dbReference type="EMBL" id="CP054841">
    <property type="protein sequence ID" value="QKV55608.1"/>
    <property type="molecule type" value="Genomic_DNA"/>
</dbReference>
<dbReference type="Proteomes" id="UP000509579">
    <property type="component" value="Plasmid unnamed1"/>
</dbReference>
<dbReference type="InterPro" id="IPR001638">
    <property type="entry name" value="Solute-binding_3/MltF_N"/>
</dbReference>
<protein>
    <submittedName>
        <fullName evidence="4">Transporter substrate-binding domain-containing protein</fullName>
    </submittedName>
</protein>
<dbReference type="SUPFAM" id="SSF53850">
    <property type="entry name" value="Periplasmic binding protein-like II"/>
    <property type="match status" value="1"/>
</dbReference>
<dbReference type="SMART" id="SM00062">
    <property type="entry name" value="PBPb"/>
    <property type="match status" value="1"/>
</dbReference>
<reference evidence="4 5" key="1">
    <citation type="submission" date="2020-06" db="EMBL/GenBank/DDBJ databases">
        <title>Acidovorax antarctica sp. nov., isolated from Corinth ice sheet soil, Antarctic Fields Peninsula.</title>
        <authorList>
            <person name="Xu Q."/>
            <person name="Peng F."/>
        </authorList>
    </citation>
    <scope>NUCLEOTIDE SEQUENCE [LARGE SCALE GENOMIC DNA]</scope>
    <source>
        <strain evidence="4 5">16-35-5</strain>
        <plasmid evidence="4 5">unnamed1</plasmid>
    </source>
</reference>
<evidence type="ECO:0000313" key="4">
    <source>
        <dbReference type="EMBL" id="QKV55608.1"/>
    </source>
</evidence>
<evidence type="ECO:0000256" key="1">
    <source>
        <dbReference type="ARBA" id="ARBA00022729"/>
    </source>
</evidence>
<proteinExistence type="predicted"/>
<dbReference type="PANTHER" id="PTHR35936">
    <property type="entry name" value="MEMBRANE-BOUND LYTIC MUREIN TRANSGLYCOSYLASE F"/>
    <property type="match status" value="1"/>
</dbReference>
<name>A0A6N1XA54_9BURK</name>
<evidence type="ECO:0000256" key="2">
    <source>
        <dbReference type="SAM" id="SignalP"/>
    </source>
</evidence>
<keyword evidence="5" id="KW-1185">Reference proteome</keyword>
<accession>A0A6N1XA54</accession>
<gene>
    <name evidence="4" type="ORF">HUK68_22130</name>
</gene>
<dbReference type="AlphaFoldDB" id="A0A6N1XA54"/>
<dbReference type="PANTHER" id="PTHR35936:SF17">
    <property type="entry name" value="ARGININE-BINDING EXTRACELLULAR PROTEIN ARTP"/>
    <property type="match status" value="1"/>
</dbReference>
<dbReference type="Gene3D" id="3.40.190.10">
    <property type="entry name" value="Periplasmic binding protein-like II"/>
    <property type="match status" value="2"/>
</dbReference>
<organism evidence="4 5">
    <name type="scientific">Comamonas antarctica</name>
    <dbReference type="NCBI Taxonomy" id="2743470"/>
    <lineage>
        <taxon>Bacteria</taxon>
        <taxon>Pseudomonadati</taxon>
        <taxon>Pseudomonadota</taxon>
        <taxon>Betaproteobacteria</taxon>
        <taxon>Burkholderiales</taxon>
        <taxon>Comamonadaceae</taxon>
        <taxon>Comamonas</taxon>
    </lineage>
</organism>
<dbReference type="Pfam" id="PF00497">
    <property type="entry name" value="SBP_bac_3"/>
    <property type="match status" value="1"/>
</dbReference>
<dbReference type="RefSeq" id="WP_175506394.1">
    <property type="nucleotide sequence ID" value="NZ_CP054841.1"/>
</dbReference>
<dbReference type="PROSITE" id="PS51257">
    <property type="entry name" value="PROKAR_LIPOPROTEIN"/>
    <property type="match status" value="1"/>
</dbReference>
<feature type="domain" description="Solute-binding protein family 3/N-terminal" evidence="3">
    <location>
        <begin position="57"/>
        <end position="274"/>
    </location>
</feature>
<keyword evidence="1 2" id="KW-0732">Signal</keyword>
<dbReference type="KEGG" id="aant:HUK68_22130"/>
<feature type="signal peptide" evidence="2">
    <location>
        <begin position="1"/>
        <end position="26"/>
    </location>
</feature>
<geneLocation type="plasmid" evidence="4 5">
    <name>unnamed1</name>
</geneLocation>
<feature type="chain" id="PRO_5026823857" evidence="2">
    <location>
        <begin position="27"/>
        <end position="284"/>
    </location>
</feature>
<evidence type="ECO:0000259" key="3">
    <source>
        <dbReference type="SMART" id="SM00062"/>
    </source>
</evidence>
<keyword evidence="4" id="KW-0614">Plasmid</keyword>
<sequence>MTKTTYRALGAIAVLSAALLGTACQAPGAHSGAAAAPLAVAAPASAAQLQALAPTGALRVGLYPGSPTSLLPGAAGQAPRGLGYALGEALARQLGVPFQPVVFDKNADVLAAAKRGEVDLVFTNATAERKAYVDFTGTVLNIEKSVLLAPGSRIEALDQLNQPALRIGVSAGSSTGQELQQIYPRAQLRDMPSLQHAGQALAKGDIDAFATNKSILFALQEQVAGSRVLPGAWGMESFALGMPKGRPVQGLTYVERFAAQQQADAQLQRWIEQAALRGAVLPKR</sequence>